<sequence length="149" mass="14720">MRIISSLTTTLSIAVALLGSTGDAAFFRTLVNRSSLDIRQQCGSVPGACNQNGCQGTNGLYGETGICNGNFQGCACASVCGFTSGPCNQNSCQGINALGGQLGVCTAGDFNGCQCASVCGATNGPCNSNGCEGVNGVCTAGDFNGCACN</sequence>
<keyword evidence="3" id="KW-1185">Reference proteome</keyword>
<keyword evidence="1" id="KW-0732">Signal</keyword>
<dbReference type="OrthoDB" id="2956254at2759"/>
<reference evidence="2 3" key="1">
    <citation type="submission" date="2018-05" db="EMBL/GenBank/DDBJ databases">
        <title>Draft genome sequence of Scytalidium lignicola DSM 105466, a ubiquitous saprotrophic fungus.</title>
        <authorList>
            <person name="Buettner E."/>
            <person name="Gebauer A.M."/>
            <person name="Hofrichter M."/>
            <person name="Liers C."/>
            <person name="Kellner H."/>
        </authorList>
    </citation>
    <scope>NUCLEOTIDE SEQUENCE [LARGE SCALE GENOMIC DNA]</scope>
    <source>
        <strain evidence="2 3">DSM 105466</strain>
    </source>
</reference>
<feature type="non-terminal residue" evidence="2">
    <location>
        <position position="1"/>
    </location>
</feature>
<evidence type="ECO:0000313" key="3">
    <source>
        <dbReference type="Proteomes" id="UP000258309"/>
    </source>
</evidence>
<feature type="chain" id="PRO_5017542081" evidence="1">
    <location>
        <begin position="25"/>
        <end position="149"/>
    </location>
</feature>
<accession>A0A3E2HK36</accession>
<comment type="caution">
    <text evidence="2">The sequence shown here is derived from an EMBL/GenBank/DDBJ whole genome shotgun (WGS) entry which is preliminary data.</text>
</comment>
<protein>
    <submittedName>
        <fullName evidence="2">Uncharacterized protein</fullName>
    </submittedName>
</protein>
<evidence type="ECO:0000256" key="1">
    <source>
        <dbReference type="SAM" id="SignalP"/>
    </source>
</evidence>
<evidence type="ECO:0000313" key="2">
    <source>
        <dbReference type="EMBL" id="RFU33685.1"/>
    </source>
</evidence>
<dbReference type="EMBL" id="NCSJ02000032">
    <property type="protein sequence ID" value="RFU33685.1"/>
    <property type="molecule type" value="Genomic_DNA"/>
</dbReference>
<organism evidence="2 3">
    <name type="scientific">Scytalidium lignicola</name>
    <name type="common">Hyphomycete</name>
    <dbReference type="NCBI Taxonomy" id="5539"/>
    <lineage>
        <taxon>Eukaryota</taxon>
        <taxon>Fungi</taxon>
        <taxon>Dikarya</taxon>
        <taxon>Ascomycota</taxon>
        <taxon>Pezizomycotina</taxon>
        <taxon>Leotiomycetes</taxon>
        <taxon>Leotiomycetes incertae sedis</taxon>
        <taxon>Scytalidium</taxon>
    </lineage>
</organism>
<feature type="signal peptide" evidence="1">
    <location>
        <begin position="1"/>
        <end position="24"/>
    </location>
</feature>
<feature type="non-terminal residue" evidence="2">
    <location>
        <position position="149"/>
    </location>
</feature>
<dbReference type="Proteomes" id="UP000258309">
    <property type="component" value="Unassembled WGS sequence"/>
</dbReference>
<gene>
    <name evidence="2" type="ORF">B7463_g2663</name>
</gene>
<name>A0A3E2HK36_SCYLI</name>
<dbReference type="AlphaFoldDB" id="A0A3E2HK36"/>
<proteinExistence type="predicted"/>